<keyword evidence="2" id="KW-1185">Reference proteome</keyword>
<organism evidence="1 2">
    <name type="scientific">Senna tora</name>
    <dbReference type="NCBI Taxonomy" id="362788"/>
    <lineage>
        <taxon>Eukaryota</taxon>
        <taxon>Viridiplantae</taxon>
        <taxon>Streptophyta</taxon>
        <taxon>Embryophyta</taxon>
        <taxon>Tracheophyta</taxon>
        <taxon>Spermatophyta</taxon>
        <taxon>Magnoliopsida</taxon>
        <taxon>eudicotyledons</taxon>
        <taxon>Gunneridae</taxon>
        <taxon>Pentapetalae</taxon>
        <taxon>rosids</taxon>
        <taxon>fabids</taxon>
        <taxon>Fabales</taxon>
        <taxon>Fabaceae</taxon>
        <taxon>Caesalpinioideae</taxon>
        <taxon>Cassia clade</taxon>
        <taxon>Senna</taxon>
    </lineage>
</organism>
<dbReference type="GO" id="GO:0003964">
    <property type="term" value="F:RNA-directed DNA polymerase activity"/>
    <property type="evidence" value="ECO:0007669"/>
    <property type="project" value="UniProtKB-KW"/>
</dbReference>
<keyword evidence="1" id="KW-0695">RNA-directed DNA polymerase</keyword>
<accession>A0A834U1L1</accession>
<name>A0A834U1L1_9FABA</name>
<keyword evidence="1" id="KW-0548">Nucleotidyltransferase</keyword>
<protein>
    <submittedName>
        <fullName evidence="1">Reverse transcriptase</fullName>
    </submittedName>
</protein>
<keyword evidence="1" id="KW-0808">Transferase</keyword>
<evidence type="ECO:0000313" key="1">
    <source>
        <dbReference type="EMBL" id="KAF7831777.1"/>
    </source>
</evidence>
<dbReference type="OrthoDB" id="1748554at2759"/>
<comment type="caution">
    <text evidence="1">The sequence shown here is derived from an EMBL/GenBank/DDBJ whole genome shotgun (WGS) entry which is preliminary data.</text>
</comment>
<sequence length="119" mass="13476">MLGRMEIWKSKLLSKAGKVTLINSVCAPMLAYMKFIYSRKDTNVWADIWCGQSHLRNLLAGPLNVNEDCFTVFDLANGMGGWEWGKVSFEIPTPIKEKMIGVPCFKESTENDVKAWSLQ</sequence>
<dbReference type="AlphaFoldDB" id="A0A834U1L1"/>
<gene>
    <name evidence="1" type="ORF">G2W53_014110</name>
</gene>
<evidence type="ECO:0000313" key="2">
    <source>
        <dbReference type="Proteomes" id="UP000634136"/>
    </source>
</evidence>
<dbReference type="EMBL" id="JAAIUW010000005">
    <property type="protein sequence ID" value="KAF7831777.1"/>
    <property type="molecule type" value="Genomic_DNA"/>
</dbReference>
<reference evidence="1" key="1">
    <citation type="submission" date="2020-09" db="EMBL/GenBank/DDBJ databases">
        <title>Genome-Enabled Discovery of Anthraquinone Biosynthesis in Senna tora.</title>
        <authorList>
            <person name="Kang S.-H."/>
            <person name="Pandey R.P."/>
            <person name="Lee C.-M."/>
            <person name="Sim J.-S."/>
            <person name="Jeong J.-T."/>
            <person name="Choi B.-S."/>
            <person name="Jung M."/>
            <person name="Ginzburg D."/>
            <person name="Zhao K."/>
            <person name="Won S.Y."/>
            <person name="Oh T.-J."/>
            <person name="Yu Y."/>
            <person name="Kim N.-H."/>
            <person name="Lee O.R."/>
            <person name="Lee T.-H."/>
            <person name="Bashyal P."/>
            <person name="Kim T.-S."/>
            <person name="Lee W.-H."/>
            <person name="Kawkins C."/>
            <person name="Kim C.-K."/>
            <person name="Kim J.S."/>
            <person name="Ahn B.O."/>
            <person name="Rhee S.Y."/>
            <person name="Sohng J.K."/>
        </authorList>
    </citation>
    <scope>NUCLEOTIDE SEQUENCE</scope>
    <source>
        <tissue evidence="1">Leaf</tissue>
    </source>
</reference>
<proteinExistence type="predicted"/>
<dbReference type="Proteomes" id="UP000634136">
    <property type="component" value="Unassembled WGS sequence"/>
</dbReference>